<dbReference type="Proteomes" id="UP000584374">
    <property type="component" value="Unassembled WGS sequence"/>
</dbReference>
<accession>A0A840QGP9</accession>
<proteinExistence type="predicted"/>
<dbReference type="SUPFAM" id="SSF53335">
    <property type="entry name" value="S-adenosyl-L-methionine-dependent methyltransferases"/>
    <property type="match status" value="1"/>
</dbReference>
<organism evidence="2 3">
    <name type="scientific">Saccharopolyspora phatthalungensis</name>
    <dbReference type="NCBI Taxonomy" id="664693"/>
    <lineage>
        <taxon>Bacteria</taxon>
        <taxon>Bacillati</taxon>
        <taxon>Actinomycetota</taxon>
        <taxon>Actinomycetes</taxon>
        <taxon>Pseudonocardiales</taxon>
        <taxon>Pseudonocardiaceae</taxon>
        <taxon>Saccharopolyspora</taxon>
    </lineage>
</organism>
<keyword evidence="3" id="KW-1185">Reference proteome</keyword>
<sequence>MFMGVLGHVADYAEAVSITRRVLAAVPSGSYLLLWENTDLTETARQAAEVYAKSDAIPYRLCSVEQVAGFFKGLELVEPGLTPINQWRPDADQNGTSEPLDAYGAIGRKP</sequence>
<dbReference type="EMBL" id="JACHIW010000002">
    <property type="protein sequence ID" value="MBB5159140.1"/>
    <property type="molecule type" value="Genomic_DNA"/>
</dbReference>
<dbReference type="AlphaFoldDB" id="A0A840QGP9"/>
<evidence type="ECO:0008006" key="4">
    <source>
        <dbReference type="Google" id="ProtNLM"/>
    </source>
</evidence>
<gene>
    <name evidence="2" type="ORF">BJ970_006739</name>
</gene>
<protein>
    <recommendedName>
        <fullName evidence="4">S-adenosyl methyltransferase</fullName>
    </recommendedName>
</protein>
<evidence type="ECO:0000256" key="1">
    <source>
        <dbReference type="SAM" id="MobiDB-lite"/>
    </source>
</evidence>
<dbReference type="Gene3D" id="3.40.50.150">
    <property type="entry name" value="Vaccinia Virus protein VP39"/>
    <property type="match status" value="1"/>
</dbReference>
<dbReference type="InterPro" id="IPR006764">
    <property type="entry name" value="SAM_dep_MeTrfase_SAV2177_type"/>
</dbReference>
<dbReference type="Pfam" id="PF04672">
    <property type="entry name" value="Methyltransf_19"/>
    <property type="match status" value="1"/>
</dbReference>
<feature type="region of interest" description="Disordered" evidence="1">
    <location>
        <begin position="85"/>
        <end position="110"/>
    </location>
</feature>
<evidence type="ECO:0000313" key="3">
    <source>
        <dbReference type="Proteomes" id="UP000584374"/>
    </source>
</evidence>
<evidence type="ECO:0000313" key="2">
    <source>
        <dbReference type="EMBL" id="MBB5159140.1"/>
    </source>
</evidence>
<name>A0A840QGP9_9PSEU</name>
<reference evidence="2 3" key="1">
    <citation type="submission" date="2020-08" db="EMBL/GenBank/DDBJ databases">
        <title>Sequencing the genomes of 1000 actinobacteria strains.</title>
        <authorList>
            <person name="Klenk H.-P."/>
        </authorList>
    </citation>
    <scope>NUCLEOTIDE SEQUENCE [LARGE SCALE GENOMIC DNA]</scope>
    <source>
        <strain evidence="2 3">DSM 45584</strain>
    </source>
</reference>
<dbReference type="InterPro" id="IPR029063">
    <property type="entry name" value="SAM-dependent_MTases_sf"/>
</dbReference>
<comment type="caution">
    <text evidence="2">The sequence shown here is derived from an EMBL/GenBank/DDBJ whole genome shotgun (WGS) entry which is preliminary data.</text>
</comment>